<feature type="chain" id="PRO_5016723883" evidence="2">
    <location>
        <begin position="26"/>
        <end position="476"/>
    </location>
</feature>
<evidence type="ECO:0000256" key="1">
    <source>
        <dbReference type="SAM" id="Phobius"/>
    </source>
</evidence>
<keyword evidence="1" id="KW-1133">Transmembrane helix</keyword>
<keyword evidence="1" id="KW-0812">Transmembrane</keyword>
<sequence>MVISNIRWLCIAIFFAAALSQNVYAQAVPVNNGTAMVMGGMRGGTMGRPTNVGYSTGSAGLTATYNQPMRKFSSAANDPHFNPRVTARTPKPGLMKGIKGFLKSPIGRANIYTTIIVWGLSEFAEREGWFFENDDAYILDLSVEQPIEKGWNTHPNGLGKSYNTVKDYISDIPECSREYYAPCASYLAQNQKDIIIRGKNQNGSWLLYNVSECPTGAVLTGLGCVSQEKRPVTDADINDLFNSPALNSWSPPPNVPEKEVKKVYPYVPSGDTIIEVEPQIIEFPNEITTMPDGTVKETTRRDTATVANPNTDPALVTTTQTTTKTFENGQMTANETVTTTTDATASTSLPEQAAQTQAQQQEQVTDCALVPTLCATQKEQLERDKARDEWLRDDRLPPEPDLSNLKPVSEDFNRHYPINIGNGQCPAPISLNTTLAGTLNLSFDPFCDFASKLRYLVIAGATLFAAYILLGVVRRG</sequence>
<feature type="signal peptide" evidence="2">
    <location>
        <begin position="1"/>
        <end position="25"/>
    </location>
</feature>
<dbReference type="InterPro" id="IPR008708">
    <property type="entry name" value="Neisseria_TspB"/>
</dbReference>
<keyword evidence="4" id="KW-1185">Reference proteome</keyword>
<proteinExistence type="predicted"/>
<dbReference type="AlphaFoldDB" id="A0A380N0B3"/>
<gene>
    <name evidence="3" type="ORF">NCTC13337_02393</name>
</gene>
<reference evidence="3 4" key="1">
    <citation type="submission" date="2018-06" db="EMBL/GenBank/DDBJ databases">
        <authorList>
            <consortium name="Pathogen Informatics"/>
            <person name="Doyle S."/>
        </authorList>
    </citation>
    <scope>NUCLEOTIDE SEQUENCE [LARGE SCALE GENOMIC DNA]</scope>
    <source>
        <strain evidence="3 4">NCTC13337</strain>
    </source>
</reference>
<keyword evidence="1" id="KW-0472">Membrane</keyword>
<evidence type="ECO:0000313" key="3">
    <source>
        <dbReference type="EMBL" id="SUO97361.1"/>
    </source>
</evidence>
<dbReference type="OrthoDB" id="7033056at2"/>
<protein>
    <submittedName>
        <fullName evidence="3">Neisseria meningitidis TspB protein</fullName>
    </submittedName>
</protein>
<organism evidence="3 4">
    <name type="scientific">Suttonella ornithocola</name>
    <dbReference type="NCBI Taxonomy" id="279832"/>
    <lineage>
        <taxon>Bacteria</taxon>
        <taxon>Pseudomonadati</taxon>
        <taxon>Pseudomonadota</taxon>
        <taxon>Gammaproteobacteria</taxon>
        <taxon>Cardiobacteriales</taxon>
        <taxon>Cardiobacteriaceae</taxon>
        <taxon>Suttonella</taxon>
    </lineage>
</organism>
<name>A0A380N0B3_9GAMM</name>
<dbReference type="EMBL" id="UHIC01000001">
    <property type="protein sequence ID" value="SUO97361.1"/>
    <property type="molecule type" value="Genomic_DNA"/>
</dbReference>
<accession>A0A380N0B3</accession>
<feature type="transmembrane region" description="Helical" evidence="1">
    <location>
        <begin position="453"/>
        <end position="473"/>
    </location>
</feature>
<dbReference type="NCBIfam" id="NF041109">
    <property type="entry name" value="VF_TspB_C_term"/>
    <property type="match status" value="1"/>
</dbReference>
<keyword evidence="2" id="KW-0732">Signal</keyword>
<dbReference type="RefSeq" id="WP_072577461.1">
    <property type="nucleotide sequence ID" value="NZ_LWHB01000180.1"/>
</dbReference>
<dbReference type="Pfam" id="PF05616">
    <property type="entry name" value="Neisseria_TspB"/>
    <property type="match status" value="1"/>
</dbReference>
<evidence type="ECO:0000256" key="2">
    <source>
        <dbReference type="SAM" id="SignalP"/>
    </source>
</evidence>
<evidence type="ECO:0000313" key="4">
    <source>
        <dbReference type="Proteomes" id="UP000254601"/>
    </source>
</evidence>
<dbReference type="Proteomes" id="UP000254601">
    <property type="component" value="Unassembled WGS sequence"/>
</dbReference>